<dbReference type="PhylomeDB" id="A0A0G4GVY1"/>
<dbReference type="Gene3D" id="3.10.50.40">
    <property type="match status" value="1"/>
</dbReference>
<protein>
    <submittedName>
        <fullName evidence="1">Uncharacterized protein</fullName>
    </submittedName>
</protein>
<keyword evidence="2" id="KW-1185">Reference proteome</keyword>
<organism evidence="1 2">
    <name type="scientific">Vitrella brassicaformis (strain CCMP3155)</name>
    <dbReference type="NCBI Taxonomy" id="1169540"/>
    <lineage>
        <taxon>Eukaryota</taxon>
        <taxon>Sar</taxon>
        <taxon>Alveolata</taxon>
        <taxon>Colpodellida</taxon>
        <taxon>Vitrellaceae</taxon>
        <taxon>Vitrella</taxon>
    </lineage>
</organism>
<reference evidence="1 2" key="1">
    <citation type="submission" date="2014-11" db="EMBL/GenBank/DDBJ databases">
        <authorList>
            <person name="Zhu J."/>
            <person name="Qi W."/>
            <person name="Song R."/>
        </authorList>
    </citation>
    <scope>NUCLEOTIDE SEQUENCE [LARGE SCALE GENOMIC DNA]</scope>
</reference>
<dbReference type="GO" id="GO:0003755">
    <property type="term" value="F:peptidyl-prolyl cis-trans isomerase activity"/>
    <property type="evidence" value="ECO:0007669"/>
    <property type="project" value="InterPro"/>
</dbReference>
<dbReference type="Proteomes" id="UP000041254">
    <property type="component" value="Unassembled WGS sequence"/>
</dbReference>
<dbReference type="InParanoid" id="A0A0G4GVY1"/>
<accession>A0A0G4GVY1</accession>
<dbReference type="EMBL" id="CDMY01000840">
    <property type="protein sequence ID" value="CEM35091.1"/>
    <property type="molecule type" value="Genomic_DNA"/>
</dbReference>
<dbReference type="VEuPathDB" id="CryptoDB:Vbra_18852"/>
<dbReference type="OrthoDB" id="77911at2759"/>
<dbReference type="SUPFAM" id="SSF54534">
    <property type="entry name" value="FKBP-like"/>
    <property type="match status" value="1"/>
</dbReference>
<evidence type="ECO:0000313" key="2">
    <source>
        <dbReference type="Proteomes" id="UP000041254"/>
    </source>
</evidence>
<proteinExistence type="predicted"/>
<dbReference type="AlphaFoldDB" id="A0A0G4GVY1"/>
<evidence type="ECO:0000313" key="1">
    <source>
        <dbReference type="EMBL" id="CEM35091.1"/>
    </source>
</evidence>
<name>A0A0G4GVY1_VITBC</name>
<sequence>MSDRPVGHLYGRDVYAFGDGGYAFEAKGDLRPLRKEDCKAVSLFANYSPTEDTDGFIQLPSGVRYRIVQRGDGQAPTLNQTVRIDNLVWQGDGEGFNDRSRPRYREVDERIDDSMPEWRREALLSMKVGEVRRLIVPATVEDGRRRHELRLWAIVNER</sequence>
<gene>
    <name evidence="1" type="ORF">Vbra_18852</name>
</gene>
<dbReference type="InterPro" id="IPR046357">
    <property type="entry name" value="PPIase_dom_sf"/>
</dbReference>